<reference evidence="1 2" key="1">
    <citation type="journal article" date="2020" name="Front. Microbiol.">
        <title>Phenotypic and Genetic Characterization of the Cheese Ripening Yeast Geotrichum candidum.</title>
        <authorList>
            <person name="Perkins V."/>
            <person name="Vignola S."/>
            <person name="Lessard M.H."/>
            <person name="Plante P.L."/>
            <person name="Corbeil J."/>
            <person name="Dugat-Bony E."/>
            <person name="Frenette M."/>
            <person name="Labrie S."/>
        </authorList>
    </citation>
    <scope>NUCLEOTIDE SEQUENCE [LARGE SCALE GENOMIC DNA]</scope>
    <source>
        <strain evidence="1 2">LMA-1147</strain>
    </source>
</reference>
<keyword evidence="2" id="KW-1185">Reference proteome</keyword>
<name>A0ACB6V8W2_9ASCO</name>
<dbReference type="EMBL" id="QVQA01000010">
    <property type="protein sequence ID" value="KAF5101659.1"/>
    <property type="molecule type" value="Genomic_DNA"/>
</dbReference>
<evidence type="ECO:0000313" key="1">
    <source>
        <dbReference type="EMBL" id="KAF5101659.1"/>
    </source>
</evidence>
<protein>
    <submittedName>
        <fullName evidence="1">Uncharacterized protein</fullName>
    </submittedName>
</protein>
<accession>A0ACB6V8W2</accession>
<comment type="caution">
    <text evidence="1">The sequence shown here is derived from an EMBL/GenBank/DDBJ whole genome shotgun (WGS) entry which is preliminary data.</text>
</comment>
<sequence length="384" mass="42667">MSNPTPIKQEPTTTNPGELEDDLDSVDENYEDSLDLDMSREDTKVWLVRLPKFLMEKWKDVESNSGKELGKVRIDKSSAGSGSQPWKVKLVLNDTQEAAGIPHEYDIALVKQVVDNTFVFSEKDMPKYDKQTAAPAPKPKPTPPAPSQKPNKFNRFNYKERYTPYVKTIPKRTALVGTVCHECMVTPSLTDKGYSNVVRERKRQQDDPTLTKVTLLSEPPGVTSGTFSQSLRGKQSMFMRAQKKDPKASAEGKATRMPRNDLLDLLFRLFEEFDYWSLKGLKDRTKQPEVYLKEVLETMAVLIKKGPYAMRYSLKPEYKQMKNKRKESGGVASGESFSQFIEKSAAAAAGGAAGGVGAAAGAGTGDAAAEDENDDDDEDMEDVV</sequence>
<gene>
    <name evidence="1" type="ORF">D0Z00_000733</name>
</gene>
<dbReference type="Proteomes" id="UP000744676">
    <property type="component" value="Unassembled WGS sequence"/>
</dbReference>
<organism evidence="1 2">
    <name type="scientific">Geotrichum galactomycetum</name>
    <dbReference type="NCBI Taxonomy" id="27317"/>
    <lineage>
        <taxon>Eukaryota</taxon>
        <taxon>Fungi</taxon>
        <taxon>Dikarya</taxon>
        <taxon>Ascomycota</taxon>
        <taxon>Saccharomycotina</taxon>
        <taxon>Dipodascomycetes</taxon>
        <taxon>Dipodascales</taxon>
        <taxon>Dipodascaceae</taxon>
        <taxon>Geotrichum</taxon>
    </lineage>
</organism>
<evidence type="ECO:0000313" key="2">
    <source>
        <dbReference type="Proteomes" id="UP000744676"/>
    </source>
</evidence>
<proteinExistence type="predicted"/>